<feature type="compositionally biased region" description="Polar residues" evidence="1">
    <location>
        <begin position="1"/>
        <end position="10"/>
    </location>
</feature>
<dbReference type="EMBL" id="SUNJ01005253">
    <property type="protein sequence ID" value="TPP63770.1"/>
    <property type="molecule type" value="Genomic_DNA"/>
</dbReference>
<protein>
    <submittedName>
        <fullName evidence="2">Uncharacterized protein</fullName>
    </submittedName>
</protein>
<feature type="region of interest" description="Disordered" evidence="1">
    <location>
        <begin position="1"/>
        <end position="35"/>
    </location>
</feature>
<keyword evidence="3" id="KW-1185">Reference proteome</keyword>
<comment type="caution">
    <text evidence="2">The sequence shown here is derived from an EMBL/GenBank/DDBJ whole genome shotgun (WGS) entry which is preliminary data.</text>
</comment>
<evidence type="ECO:0000313" key="3">
    <source>
        <dbReference type="Proteomes" id="UP000316759"/>
    </source>
</evidence>
<reference evidence="2 3" key="1">
    <citation type="submission" date="2019-04" db="EMBL/GenBank/DDBJ databases">
        <title>Annotation for the trematode Fasciola gigantica.</title>
        <authorList>
            <person name="Choi Y.-J."/>
        </authorList>
    </citation>
    <scope>NUCLEOTIDE SEQUENCE [LARGE SCALE GENOMIC DNA]</scope>
    <source>
        <strain evidence="2">Uganda_cow_1</strain>
    </source>
</reference>
<evidence type="ECO:0000313" key="2">
    <source>
        <dbReference type="EMBL" id="TPP63770.1"/>
    </source>
</evidence>
<name>A0A504Z2F4_FASGI</name>
<accession>A0A504Z2F4</accession>
<evidence type="ECO:0000256" key="1">
    <source>
        <dbReference type="SAM" id="MobiDB-lite"/>
    </source>
</evidence>
<sequence length="188" mass="20637">MVDNTSSDTSKFVIAKPTPVEDSIHPIPDNETTGDLRLTKHADEKDSTAGLFGGVSIMTEEIKFDQSVTAEGETGKETDQDEKVDRIITRKPKEIYNQTDDGTIMTEHQQFLESDGHVPTAELITVASPAYPLGTTSSALEIPENQSDNRCRRDGVLLKPFGSFGPNGFNIRYNYKEVMQKVSPLTGG</sequence>
<dbReference type="Proteomes" id="UP000316759">
    <property type="component" value="Unassembled WGS sequence"/>
</dbReference>
<proteinExistence type="predicted"/>
<dbReference type="AlphaFoldDB" id="A0A504Z2F4"/>
<gene>
    <name evidence="2" type="ORF">FGIG_07657</name>
</gene>
<organism evidence="2 3">
    <name type="scientific">Fasciola gigantica</name>
    <name type="common">Giant liver fluke</name>
    <dbReference type="NCBI Taxonomy" id="46835"/>
    <lineage>
        <taxon>Eukaryota</taxon>
        <taxon>Metazoa</taxon>
        <taxon>Spiralia</taxon>
        <taxon>Lophotrochozoa</taxon>
        <taxon>Platyhelminthes</taxon>
        <taxon>Trematoda</taxon>
        <taxon>Digenea</taxon>
        <taxon>Plagiorchiida</taxon>
        <taxon>Echinostomata</taxon>
        <taxon>Echinostomatoidea</taxon>
        <taxon>Fasciolidae</taxon>
        <taxon>Fasciola</taxon>
    </lineage>
</organism>